<protein>
    <submittedName>
        <fullName evidence="2">Uncharacterized protein</fullName>
    </submittedName>
</protein>
<keyword evidence="3" id="KW-1185">Reference proteome</keyword>
<proteinExistence type="predicted"/>
<sequence length="130" mass="14371">MMSESVEEEGVNGKDPEKEDDSEEEDLVLLKDETTEALEADSSQQPQIQQQQQFTPDGLSSLHHHQQQEATNVSTTLPVVPLPYQLMTTVAWSCPAVTGRTRSFGHNNKCGRRVHKRSPTSAGDGVPEEL</sequence>
<gene>
    <name evidence="2" type="ORF">Pcinc_015036</name>
</gene>
<comment type="caution">
    <text evidence="2">The sequence shown here is derived from an EMBL/GenBank/DDBJ whole genome shotgun (WGS) entry which is preliminary data.</text>
</comment>
<evidence type="ECO:0000313" key="3">
    <source>
        <dbReference type="Proteomes" id="UP001286313"/>
    </source>
</evidence>
<feature type="compositionally biased region" description="Basic residues" evidence="1">
    <location>
        <begin position="109"/>
        <end position="118"/>
    </location>
</feature>
<feature type="region of interest" description="Disordered" evidence="1">
    <location>
        <begin position="1"/>
        <end position="75"/>
    </location>
</feature>
<feature type="region of interest" description="Disordered" evidence="1">
    <location>
        <begin position="101"/>
        <end position="130"/>
    </location>
</feature>
<dbReference type="AlphaFoldDB" id="A0AAE1KQU3"/>
<evidence type="ECO:0000313" key="2">
    <source>
        <dbReference type="EMBL" id="KAK3880433.1"/>
    </source>
</evidence>
<evidence type="ECO:0000256" key="1">
    <source>
        <dbReference type="SAM" id="MobiDB-lite"/>
    </source>
</evidence>
<feature type="compositionally biased region" description="Low complexity" evidence="1">
    <location>
        <begin position="44"/>
        <end position="53"/>
    </location>
</feature>
<reference evidence="2" key="1">
    <citation type="submission" date="2023-10" db="EMBL/GenBank/DDBJ databases">
        <title>Genome assemblies of two species of porcelain crab, Petrolisthes cinctipes and Petrolisthes manimaculis (Anomura: Porcellanidae).</title>
        <authorList>
            <person name="Angst P."/>
        </authorList>
    </citation>
    <scope>NUCLEOTIDE SEQUENCE</scope>
    <source>
        <strain evidence="2">PB745_01</strain>
        <tissue evidence="2">Gill</tissue>
    </source>
</reference>
<dbReference type="EMBL" id="JAWQEG010001323">
    <property type="protein sequence ID" value="KAK3880433.1"/>
    <property type="molecule type" value="Genomic_DNA"/>
</dbReference>
<organism evidence="2 3">
    <name type="scientific">Petrolisthes cinctipes</name>
    <name type="common">Flat porcelain crab</name>
    <dbReference type="NCBI Taxonomy" id="88211"/>
    <lineage>
        <taxon>Eukaryota</taxon>
        <taxon>Metazoa</taxon>
        <taxon>Ecdysozoa</taxon>
        <taxon>Arthropoda</taxon>
        <taxon>Crustacea</taxon>
        <taxon>Multicrustacea</taxon>
        <taxon>Malacostraca</taxon>
        <taxon>Eumalacostraca</taxon>
        <taxon>Eucarida</taxon>
        <taxon>Decapoda</taxon>
        <taxon>Pleocyemata</taxon>
        <taxon>Anomura</taxon>
        <taxon>Galatheoidea</taxon>
        <taxon>Porcellanidae</taxon>
        <taxon>Petrolisthes</taxon>
    </lineage>
</organism>
<accession>A0AAE1KQU3</accession>
<feature type="compositionally biased region" description="Acidic residues" evidence="1">
    <location>
        <begin position="18"/>
        <end position="27"/>
    </location>
</feature>
<feature type="compositionally biased region" description="Acidic residues" evidence="1">
    <location>
        <begin position="1"/>
        <end position="10"/>
    </location>
</feature>
<dbReference type="Proteomes" id="UP001286313">
    <property type="component" value="Unassembled WGS sequence"/>
</dbReference>
<name>A0AAE1KQU3_PETCI</name>